<dbReference type="InterPro" id="IPR020562">
    <property type="entry name" value="PRibGlycinamide_synth_N"/>
</dbReference>
<dbReference type="SUPFAM" id="SSF52440">
    <property type="entry name" value="PreATP-grasp domain"/>
    <property type="match status" value="1"/>
</dbReference>
<dbReference type="InterPro" id="IPR016185">
    <property type="entry name" value="PreATP-grasp_dom_sf"/>
</dbReference>
<dbReference type="EC" id="6.3.4.13" evidence="4 12"/>
<dbReference type="RefSeq" id="WP_380571828.1">
    <property type="nucleotide sequence ID" value="NZ_JBHMAH010000031.1"/>
</dbReference>
<evidence type="ECO:0000256" key="12">
    <source>
        <dbReference type="HAMAP-Rule" id="MF_00138"/>
    </source>
</evidence>
<dbReference type="GO" id="GO:0004637">
    <property type="term" value="F:phosphoribosylamine-glycine ligase activity"/>
    <property type="evidence" value="ECO:0007669"/>
    <property type="project" value="UniProtKB-EC"/>
</dbReference>
<dbReference type="Gene3D" id="3.30.1490.20">
    <property type="entry name" value="ATP-grasp fold, A domain"/>
    <property type="match status" value="1"/>
</dbReference>
<dbReference type="InterPro" id="IPR011761">
    <property type="entry name" value="ATP-grasp"/>
</dbReference>
<dbReference type="PANTHER" id="PTHR43472">
    <property type="entry name" value="PHOSPHORIBOSYLAMINE--GLYCINE LIGASE"/>
    <property type="match status" value="1"/>
</dbReference>
<keyword evidence="7 12" id="KW-0658">Purine biosynthesis</keyword>
<comment type="cofactor">
    <cofactor evidence="1">
        <name>Mn(2+)</name>
        <dbReference type="ChEBI" id="CHEBI:29035"/>
    </cofactor>
</comment>
<dbReference type="InterPro" id="IPR020559">
    <property type="entry name" value="PRibGlycinamide_synth_CS"/>
</dbReference>
<dbReference type="PROSITE" id="PS50975">
    <property type="entry name" value="ATP_GRASP"/>
    <property type="match status" value="1"/>
</dbReference>
<dbReference type="HAMAP" id="MF_00138">
    <property type="entry name" value="GARS"/>
    <property type="match status" value="1"/>
</dbReference>
<dbReference type="SUPFAM" id="SSF56059">
    <property type="entry name" value="Glutathione synthetase ATP-binding domain-like"/>
    <property type="match status" value="1"/>
</dbReference>
<dbReference type="InterPro" id="IPR000115">
    <property type="entry name" value="PRibGlycinamide_synth"/>
</dbReference>
<sequence length="415" mass="44888">MNVAVIGGGGREYALAKKLAQSTRSDIVYAIPGNDGMKEFAVTVPELSETDCRGIGDFCLDNDIQWVVIGPEASLEAGLADHLEELGVDVFGPKKHEAKIECSKAFAKDIMKRYGIPTASHRMFTDQDSARDYINETGAPVVLKKDGLAAGKGVIVAMDMAEALAGIEILKPEQDAPVVIEEFLEGEEFSLMVLVNGPYTHSFEIMAQDHKRAYDGDTGPNTGGMGVYAPVHHIDESLRQEAVDKIVEPMAQAMVDEGLDYFGVLYLGAIVTRDGVKVIEFNARFGDPEAQVLLDLMEDDFIDVLEKVKAKEPFSLNFRDGYKAGVMLASGGYPAAYEKGCEVDFSTVRADCAVSGLKQSGDAWRTDGGRVLLVTGEGRTIEEAVDAAYSNVAQITFTEGDLFYRQDIGGRALKG</sequence>
<dbReference type="InterPro" id="IPR037123">
    <property type="entry name" value="PRibGlycinamide_synth_C_sf"/>
</dbReference>
<evidence type="ECO:0000256" key="9">
    <source>
        <dbReference type="ARBA" id="ARBA00038345"/>
    </source>
</evidence>
<evidence type="ECO:0000259" key="14">
    <source>
        <dbReference type="PROSITE" id="PS50975"/>
    </source>
</evidence>
<accession>A0ABV5Z5X0</accession>
<evidence type="ECO:0000256" key="5">
    <source>
        <dbReference type="ARBA" id="ARBA00022598"/>
    </source>
</evidence>
<dbReference type="Pfam" id="PF01071">
    <property type="entry name" value="GARS_A"/>
    <property type="match status" value="1"/>
</dbReference>
<keyword evidence="5 12" id="KW-0436">Ligase</keyword>
<evidence type="ECO:0000256" key="3">
    <source>
        <dbReference type="ARBA" id="ARBA00005174"/>
    </source>
</evidence>
<keyword evidence="8 13" id="KW-0067">ATP-binding</keyword>
<dbReference type="Gene3D" id="3.40.50.20">
    <property type="match status" value="1"/>
</dbReference>
<gene>
    <name evidence="12 15" type="primary">purD</name>
    <name evidence="15" type="ORF">ACFFLE_10505</name>
</gene>
<reference evidence="15 16" key="1">
    <citation type="submission" date="2024-09" db="EMBL/GenBank/DDBJ databases">
        <authorList>
            <person name="Sun Q."/>
            <person name="Mori K."/>
        </authorList>
    </citation>
    <scope>NUCLEOTIDE SEQUENCE [LARGE SCALE GENOMIC DNA]</scope>
    <source>
        <strain evidence="15 16">JCM 12822</strain>
    </source>
</reference>
<dbReference type="EMBL" id="JBHMAH010000031">
    <property type="protein sequence ID" value="MFB9861497.1"/>
    <property type="molecule type" value="Genomic_DNA"/>
</dbReference>
<dbReference type="Gene3D" id="3.90.600.10">
    <property type="entry name" value="Phosphoribosylglycinamide synthetase, C-terminal domain"/>
    <property type="match status" value="1"/>
</dbReference>
<dbReference type="SUPFAM" id="SSF51246">
    <property type="entry name" value="Rudiment single hybrid motif"/>
    <property type="match status" value="1"/>
</dbReference>
<dbReference type="InterPro" id="IPR020560">
    <property type="entry name" value="PRibGlycinamide_synth_C-dom"/>
</dbReference>
<dbReference type="Proteomes" id="UP001589740">
    <property type="component" value="Unassembled WGS sequence"/>
</dbReference>
<keyword evidence="6 13" id="KW-0547">Nucleotide-binding</keyword>
<evidence type="ECO:0000256" key="2">
    <source>
        <dbReference type="ARBA" id="ARBA00001946"/>
    </source>
</evidence>
<keyword evidence="16" id="KW-1185">Reference proteome</keyword>
<evidence type="ECO:0000256" key="6">
    <source>
        <dbReference type="ARBA" id="ARBA00022741"/>
    </source>
</evidence>
<comment type="pathway">
    <text evidence="3 12">Purine metabolism; IMP biosynthesis via de novo pathway; N(1)-(5-phospho-D-ribosyl)glycinamide from 5-phospho-alpha-D-ribose 1-diphosphate: step 2/2.</text>
</comment>
<evidence type="ECO:0000256" key="8">
    <source>
        <dbReference type="ARBA" id="ARBA00022840"/>
    </source>
</evidence>
<feature type="domain" description="ATP-grasp" evidence="14">
    <location>
        <begin position="108"/>
        <end position="310"/>
    </location>
</feature>
<evidence type="ECO:0000256" key="11">
    <source>
        <dbReference type="ARBA" id="ARBA00042864"/>
    </source>
</evidence>
<evidence type="ECO:0000256" key="4">
    <source>
        <dbReference type="ARBA" id="ARBA00013255"/>
    </source>
</evidence>
<dbReference type="Pfam" id="PF02844">
    <property type="entry name" value="GARS_N"/>
    <property type="match status" value="1"/>
</dbReference>
<evidence type="ECO:0000256" key="10">
    <source>
        <dbReference type="ARBA" id="ARBA00042242"/>
    </source>
</evidence>
<dbReference type="PANTHER" id="PTHR43472:SF1">
    <property type="entry name" value="PHOSPHORIBOSYLAMINE--GLYCINE LIGASE, CHLOROPLASTIC"/>
    <property type="match status" value="1"/>
</dbReference>
<dbReference type="SMART" id="SM01209">
    <property type="entry name" value="GARS_A"/>
    <property type="match status" value="1"/>
</dbReference>
<dbReference type="SMART" id="SM01210">
    <property type="entry name" value="GARS_C"/>
    <property type="match status" value="1"/>
</dbReference>
<name>A0ABV5Z5X0_9STAP</name>
<evidence type="ECO:0000313" key="16">
    <source>
        <dbReference type="Proteomes" id="UP001589740"/>
    </source>
</evidence>
<dbReference type="Gene3D" id="3.30.470.20">
    <property type="entry name" value="ATP-grasp fold, B domain"/>
    <property type="match status" value="1"/>
</dbReference>
<comment type="similarity">
    <text evidence="9 12">Belongs to the GARS family.</text>
</comment>
<proteinExistence type="inferred from homology"/>
<protein>
    <recommendedName>
        <fullName evidence="4 12">Phosphoribosylamine--glycine ligase</fullName>
        <ecNumber evidence="4 12">6.3.4.13</ecNumber>
    </recommendedName>
    <alternativeName>
        <fullName evidence="12">GARS</fullName>
    </alternativeName>
    <alternativeName>
        <fullName evidence="10 12">Glycinamide ribonucleotide synthetase</fullName>
    </alternativeName>
    <alternativeName>
        <fullName evidence="11 12">Phosphoribosylglycinamide synthetase</fullName>
    </alternativeName>
</protein>
<dbReference type="InterPro" id="IPR013815">
    <property type="entry name" value="ATP_grasp_subdomain_1"/>
</dbReference>
<evidence type="ECO:0000313" key="15">
    <source>
        <dbReference type="EMBL" id="MFB9861497.1"/>
    </source>
</evidence>
<dbReference type="PROSITE" id="PS00184">
    <property type="entry name" value="GARS"/>
    <property type="match status" value="1"/>
</dbReference>
<dbReference type="Pfam" id="PF02843">
    <property type="entry name" value="GARS_C"/>
    <property type="match status" value="1"/>
</dbReference>
<dbReference type="InterPro" id="IPR020561">
    <property type="entry name" value="PRibGlycinamid_synth_ATP-grasp"/>
</dbReference>
<evidence type="ECO:0000256" key="1">
    <source>
        <dbReference type="ARBA" id="ARBA00001936"/>
    </source>
</evidence>
<comment type="caution">
    <text evidence="15">The sequence shown here is derived from an EMBL/GenBank/DDBJ whole genome shotgun (WGS) entry which is preliminary data.</text>
</comment>
<dbReference type="NCBIfam" id="TIGR00877">
    <property type="entry name" value="purD"/>
    <property type="match status" value="1"/>
</dbReference>
<evidence type="ECO:0000256" key="13">
    <source>
        <dbReference type="PROSITE-ProRule" id="PRU00409"/>
    </source>
</evidence>
<comment type="cofactor">
    <cofactor evidence="2">
        <name>Mg(2+)</name>
        <dbReference type="ChEBI" id="CHEBI:18420"/>
    </cofactor>
</comment>
<comment type="catalytic activity">
    <reaction evidence="12">
        <text>5-phospho-beta-D-ribosylamine + glycine + ATP = N(1)-(5-phospho-beta-D-ribosyl)glycinamide + ADP + phosphate + H(+)</text>
        <dbReference type="Rhea" id="RHEA:17453"/>
        <dbReference type="ChEBI" id="CHEBI:15378"/>
        <dbReference type="ChEBI" id="CHEBI:30616"/>
        <dbReference type="ChEBI" id="CHEBI:43474"/>
        <dbReference type="ChEBI" id="CHEBI:57305"/>
        <dbReference type="ChEBI" id="CHEBI:58681"/>
        <dbReference type="ChEBI" id="CHEBI:143788"/>
        <dbReference type="ChEBI" id="CHEBI:456216"/>
        <dbReference type="EC" id="6.3.4.13"/>
    </reaction>
</comment>
<organism evidence="15 16">
    <name type="scientific">Salinicoccus siamensis</name>
    <dbReference type="NCBI Taxonomy" id="381830"/>
    <lineage>
        <taxon>Bacteria</taxon>
        <taxon>Bacillati</taxon>
        <taxon>Bacillota</taxon>
        <taxon>Bacilli</taxon>
        <taxon>Bacillales</taxon>
        <taxon>Staphylococcaceae</taxon>
        <taxon>Salinicoccus</taxon>
    </lineage>
</organism>
<dbReference type="InterPro" id="IPR011054">
    <property type="entry name" value="Rudment_hybrid_motif"/>
</dbReference>
<evidence type="ECO:0000256" key="7">
    <source>
        <dbReference type="ARBA" id="ARBA00022755"/>
    </source>
</evidence>